<dbReference type="PROSITE" id="PS50110">
    <property type="entry name" value="RESPONSE_REGULATORY"/>
    <property type="match status" value="1"/>
</dbReference>
<reference evidence="13 14" key="1">
    <citation type="submission" date="2019-04" db="EMBL/GenBank/DDBJ databases">
        <title>Geobacter oryzae sp. nov., ferric-reducing bacteria isolated from paddy soil.</title>
        <authorList>
            <person name="Xu Z."/>
            <person name="Masuda Y."/>
            <person name="Itoh H."/>
            <person name="Senoo K."/>
        </authorList>
    </citation>
    <scope>NUCLEOTIDE SEQUENCE [LARGE SCALE GENOMIC DNA]</scope>
    <source>
        <strain evidence="13 14">Red111</strain>
    </source>
</reference>
<evidence type="ECO:0000256" key="4">
    <source>
        <dbReference type="ARBA" id="ARBA00022553"/>
    </source>
</evidence>
<feature type="domain" description="Histidine kinase" evidence="10">
    <location>
        <begin position="571"/>
        <end position="794"/>
    </location>
</feature>
<dbReference type="Pfam" id="PF00072">
    <property type="entry name" value="Response_reg"/>
    <property type="match status" value="1"/>
</dbReference>
<dbReference type="CDD" id="cd18774">
    <property type="entry name" value="PDC2_HK_sensor"/>
    <property type="match status" value="1"/>
</dbReference>
<dbReference type="InterPro" id="IPR004358">
    <property type="entry name" value="Sig_transdc_His_kin-like_C"/>
</dbReference>
<dbReference type="SUPFAM" id="SSF55874">
    <property type="entry name" value="ATPase domain of HSP90 chaperone/DNA topoisomerase II/histidine kinase"/>
    <property type="match status" value="1"/>
</dbReference>
<dbReference type="CDD" id="cd00082">
    <property type="entry name" value="HisKA"/>
    <property type="match status" value="1"/>
</dbReference>
<dbReference type="Pfam" id="PF02518">
    <property type="entry name" value="HATPase_c"/>
    <property type="match status" value="1"/>
</dbReference>
<dbReference type="AlphaFoldDB" id="A0A4S1CLK1"/>
<dbReference type="EMBL" id="SRSC01000001">
    <property type="protein sequence ID" value="TGU74443.1"/>
    <property type="molecule type" value="Genomic_DNA"/>
</dbReference>
<evidence type="ECO:0000256" key="2">
    <source>
        <dbReference type="ARBA" id="ARBA00004370"/>
    </source>
</evidence>
<dbReference type="SMART" id="SM00387">
    <property type="entry name" value="HATPase_c"/>
    <property type="match status" value="1"/>
</dbReference>
<organism evidence="13 14">
    <name type="scientific">Geomonas terrae</name>
    <dbReference type="NCBI Taxonomy" id="2562681"/>
    <lineage>
        <taxon>Bacteria</taxon>
        <taxon>Pseudomonadati</taxon>
        <taxon>Thermodesulfobacteriota</taxon>
        <taxon>Desulfuromonadia</taxon>
        <taxon>Geobacterales</taxon>
        <taxon>Geobacteraceae</taxon>
        <taxon>Geomonas</taxon>
    </lineage>
</organism>
<accession>A0A4S1CLK1</accession>
<dbReference type="GO" id="GO:0016020">
    <property type="term" value="C:membrane"/>
    <property type="evidence" value="ECO:0007669"/>
    <property type="project" value="UniProtKB-SubCell"/>
</dbReference>
<comment type="catalytic activity">
    <reaction evidence="1">
        <text>ATP + protein L-histidine = ADP + protein N-phospho-L-histidine.</text>
        <dbReference type="EC" id="2.7.13.3"/>
    </reaction>
</comment>
<feature type="domain" description="Response regulatory" evidence="11">
    <location>
        <begin position="815"/>
        <end position="931"/>
    </location>
</feature>
<dbReference type="Gene3D" id="3.40.50.2300">
    <property type="match status" value="1"/>
</dbReference>
<dbReference type="CDD" id="cd06225">
    <property type="entry name" value="HAMP"/>
    <property type="match status" value="1"/>
</dbReference>
<evidence type="ECO:0000256" key="7">
    <source>
        <dbReference type="PROSITE-ProRule" id="PRU00169"/>
    </source>
</evidence>
<gene>
    <name evidence="13" type="ORF">E4633_02975</name>
</gene>
<evidence type="ECO:0000259" key="10">
    <source>
        <dbReference type="PROSITE" id="PS50109"/>
    </source>
</evidence>
<keyword evidence="6" id="KW-0418">Kinase</keyword>
<evidence type="ECO:0000256" key="8">
    <source>
        <dbReference type="SAM" id="Coils"/>
    </source>
</evidence>
<dbReference type="GO" id="GO:0000155">
    <property type="term" value="F:phosphorelay sensor kinase activity"/>
    <property type="evidence" value="ECO:0007669"/>
    <property type="project" value="InterPro"/>
</dbReference>
<feature type="transmembrane region" description="Helical" evidence="9">
    <location>
        <begin position="326"/>
        <end position="348"/>
    </location>
</feature>
<dbReference type="Pfam" id="PF00512">
    <property type="entry name" value="HisKA"/>
    <property type="match status" value="1"/>
</dbReference>
<dbReference type="InterPro" id="IPR003660">
    <property type="entry name" value="HAMP_dom"/>
</dbReference>
<comment type="caution">
    <text evidence="13">The sequence shown here is derived from an EMBL/GenBank/DDBJ whole genome shotgun (WGS) entry which is preliminary data.</text>
</comment>
<feature type="modified residue" description="4-aspartylphosphate" evidence="7">
    <location>
        <position position="866"/>
    </location>
</feature>
<dbReference type="PRINTS" id="PR00344">
    <property type="entry name" value="BCTRLSENSOR"/>
</dbReference>
<keyword evidence="14" id="KW-1185">Reference proteome</keyword>
<keyword evidence="9" id="KW-0472">Membrane</keyword>
<dbReference type="EC" id="2.7.13.3" evidence="3"/>
<keyword evidence="9" id="KW-1133">Transmembrane helix</keyword>
<dbReference type="Pfam" id="PF13426">
    <property type="entry name" value="PAS_9"/>
    <property type="match status" value="1"/>
</dbReference>
<evidence type="ECO:0000256" key="6">
    <source>
        <dbReference type="ARBA" id="ARBA00022777"/>
    </source>
</evidence>
<dbReference type="Gene3D" id="6.10.340.10">
    <property type="match status" value="1"/>
</dbReference>
<keyword evidence="9" id="KW-0812">Transmembrane</keyword>
<dbReference type="InterPro" id="IPR003594">
    <property type="entry name" value="HATPase_dom"/>
</dbReference>
<keyword evidence="8" id="KW-0175">Coiled coil</keyword>
<dbReference type="InterPro" id="IPR000014">
    <property type="entry name" value="PAS"/>
</dbReference>
<dbReference type="SUPFAM" id="SSF158472">
    <property type="entry name" value="HAMP domain-like"/>
    <property type="match status" value="1"/>
</dbReference>
<protein>
    <recommendedName>
        <fullName evidence="3">histidine kinase</fullName>
        <ecNumber evidence="3">2.7.13.3</ecNumber>
    </recommendedName>
</protein>
<dbReference type="SMART" id="SM00388">
    <property type="entry name" value="HisKA"/>
    <property type="match status" value="1"/>
</dbReference>
<evidence type="ECO:0000256" key="3">
    <source>
        <dbReference type="ARBA" id="ARBA00012438"/>
    </source>
</evidence>
<dbReference type="PROSITE" id="PS50109">
    <property type="entry name" value="HIS_KIN"/>
    <property type="match status" value="1"/>
</dbReference>
<keyword evidence="4 7" id="KW-0597">Phosphoprotein</keyword>
<dbReference type="RefSeq" id="WP_135868773.1">
    <property type="nucleotide sequence ID" value="NZ_SRSC01000001.1"/>
</dbReference>
<dbReference type="InterPro" id="IPR005467">
    <property type="entry name" value="His_kinase_dom"/>
</dbReference>
<dbReference type="SUPFAM" id="SSF55785">
    <property type="entry name" value="PYP-like sensor domain (PAS domain)"/>
    <property type="match status" value="1"/>
</dbReference>
<feature type="coiled-coil region" evidence="8">
    <location>
        <begin position="397"/>
        <end position="431"/>
    </location>
</feature>
<dbReference type="SUPFAM" id="SSF52172">
    <property type="entry name" value="CheY-like"/>
    <property type="match status" value="1"/>
</dbReference>
<dbReference type="Pfam" id="PF00672">
    <property type="entry name" value="HAMP"/>
    <property type="match status" value="1"/>
</dbReference>
<dbReference type="InterPro" id="IPR035965">
    <property type="entry name" value="PAS-like_dom_sf"/>
</dbReference>
<dbReference type="CDD" id="cd00130">
    <property type="entry name" value="PAS"/>
    <property type="match status" value="1"/>
</dbReference>
<evidence type="ECO:0000313" key="14">
    <source>
        <dbReference type="Proteomes" id="UP000306416"/>
    </source>
</evidence>
<dbReference type="PANTHER" id="PTHR43065">
    <property type="entry name" value="SENSOR HISTIDINE KINASE"/>
    <property type="match status" value="1"/>
</dbReference>
<dbReference type="PANTHER" id="PTHR43065:SF42">
    <property type="entry name" value="TWO-COMPONENT SENSOR PPRA"/>
    <property type="match status" value="1"/>
</dbReference>
<name>A0A4S1CLK1_9BACT</name>
<dbReference type="SMART" id="SM00448">
    <property type="entry name" value="REC"/>
    <property type="match status" value="1"/>
</dbReference>
<dbReference type="InterPro" id="IPR003661">
    <property type="entry name" value="HisK_dim/P_dom"/>
</dbReference>
<proteinExistence type="predicted"/>
<evidence type="ECO:0000313" key="13">
    <source>
        <dbReference type="EMBL" id="TGU74443.1"/>
    </source>
</evidence>
<evidence type="ECO:0000256" key="9">
    <source>
        <dbReference type="SAM" id="Phobius"/>
    </source>
</evidence>
<dbReference type="SUPFAM" id="SSF47384">
    <property type="entry name" value="Homodimeric domain of signal transducing histidine kinase"/>
    <property type="match status" value="1"/>
</dbReference>
<dbReference type="Gene3D" id="3.30.450.20">
    <property type="entry name" value="PAS domain"/>
    <property type="match status" value="1"/>
</dbReference>
<dbReference type="Proteomes" id="UP000306416">
    <property type="component" value="Unassembled WGS sequence"/>
</dbReference>
<evidence type="ECO:0000259" key="11">
    <source>
        <dbReference type="PROSITE" id="PS50110"/>
    </source>
</evidence>
<feature type="domain" description="HAMP" evidence="12">
    <location>
        <begin position="346"/>
        <end position="398"/>
    </location>
</feature>
<sequence length="936" mass="101927">MTEETPAHSRQRMPWHSGIGGRVVITFCTLSLLVLMAVQLSELYGLPFGVTKGRVADSTAKELTVLSSIADGNKKLITSWLEERHSDTLSVASAPAVRSLAVQRVRAGKQPADRSLGEWLEVVRSAYRYEAVRIVDPQTGALVAEGADDLPDPPLAPALLAEASRPGNDETVSFLPGGPGRSARLHLVRQVGQDLTPDERPVLLLDCSVDLDQVMKPLLEGSIAGVLGRSGEVVMVDGKRRFLMTTRHPMPGGAPVVPLVTVDGGKAPRLATEGSEGAIRTLDYRGVPVLAAFRHIPLNPEVSWGMVVKIDEAEAMAPVRRQLQRALVFSALGIAVTLCCALVVARVLGRPLERIARTAAEIEGGDLTLRVPLEGTRETIELAYSFNAMVDRLKQSQEGLEQRVAERTLQLEALNRELQQEITGRARVEERLRESNEKFTAAWDSAPVMISLTSLDDWRFLDVNNKFCTTSGFTREEAVGKTAVEIGWIRTEDAVVIREKLAREGRIQDLEITCSTRSGQPLLCRRWGEVITLAGRKALLSIVMDITQYRKVEEQFYQAQKMESVGRLAGGVAHDFNNMLSVILGHAELCLMDPEHSSMQRRHLEAIRDAGARSADITKQLLAFARRQIAEPKVLDLNGTVAGMLRMLERLIGEGIELVWLPGAGPCRVRIDPAQVDQMLANLCVNARDAIAGIGRLTIRTENVVLGEAECRGKGDLSPGAYVLLSIADTGEGIDEPLLEHIFEPFFTTKEMGKGTGLGLATVFGIVKQNQGGIRVESRKGEGTTFDIFLPAVETGASEGTEEKAVEPIKGGDETILLVEDEPSVIEMSRTILENLGYRLMVARAPEEALRLVEEAKGAVDLLLTDVVMPGMNGRDLAQRLQALRPGLKCLFMSGYTADIIADHGVVHDSVNFLQKPFDVRSLAAKVRSVLSGVAS</sequence>
<dbReference type="SMART" id="SM00304">
    <property type="entry name" value="HAMP"/>
    <property type="match status" value="1"/>
</dbReference>
<feature type="transmembrane region" description="Helical" evidence="9">
    <location>
        <begin position="19"/>
        <end position="38"/>
    </location>
</feature>
<evidence type="ECO:0000256" key="1">
    <source>
        <dbReference type="ARBA" id="ARBA00000085"/>
    </source>
</evidence>
<dbReference type="NCBIfam" id="TIGR00229">
    <property type="entry name" value="sensory_box"/>
    <property type="match status" value="1"/>
</dbReference>
<dbReference type="InterPro" id="IPR036097">
    <property type="entry name" value="HisK_dim/P_sf"/>
</dbReference>
<evidence type="ECO:0000256" key="5">
    <source>
        <dbReference type="ARBA" id="ARBA00022679"/>
    </source>
</evidence>
<dbReference type="Gene3D" id="3.30.565.10">
    <property type="entry name" value="Histidine kinase-like ATPase, C-terminal domain"/>
    <property type="match status" value="1"/>
</dbReference>
<dbReference type="Gene3D" id="1.10.287.130">
    <property type="match status" value="1"/>
</dbReference>
<dbReference type="InterPro" id="IPR011006">
    <property type="entry name" value="CheY-like_superfamily"/>
</dbReference>
<keyword evidence="5" id="KW-0808">Transferase</keyword>
<dbReference type="InterPro" id="IPR001789">
    <property type="entry name" value="Sig_transdc_resp-reg_receiver"/>
</dbReference>
<dbReference type="PROSITE" id="PS50885">
    <property type="entry name" value="HAMP"/>
    <property type="match status" value="1"/>
</dbReference>
<comment type="subcellular location">
    <subcellularLocation>
        <location evidence="2">Membrane</location>
    </subcellularLocation>
</comment>
<dbReference type="InterPro" id="IPR036890">
    <property type="entry name" value="HATPase_C_sf"/>
</dbReference>
<evidence type="ECO:0000259" key="12">
    <source>
        <dbReference type="PROSITE" id="PS50885"/>
    </source>
</evidence>